<gene>
    <name evidence="2" type="ORF">SAMN05444278_10797</name>
</gene>
<feature type="domain" description="Glycosyltransferase 2-like" evidence="1">
    <location>
        <begin position="8"/>
        <end position="180"/>
    </location>
</feature>
<dbReference type="InterPro" id="IPR001173">
    <property type="entry name" value="Glyco_trans_2-like"/>
</dbReference>
<dbReference type="EMBL" id="FQTW01000007">
    <property type="protein sequence ID" value="SHE88243.1"/>
    <property type="molecule type" value="Genomic_DNA"/>
</dbReference>
<dbReference type="OrthoDB" id="597270at2"/>
<organism evidence="2 3">
    <name type="scientific">Psychroflexus salarius</name>
    <dbReference type="NCBI Taxonomy" id="1155689"/>
    <lineage>
        <taxon>Bacteria</taxon>
        <taxon>Pseudomonadati</taxon>
        <taxon>Bacteroidota</taxon>
        <taxon>Flavobacteriia</taxon>
        <taxon>Flavobacteriales</taxon>
        <taxon>Flavobacteriaceae</taxon>
        <taxon>Psychroflexus</taxon>
    </lineage>
</organism>
<dbReference type="SUPFAM" id="SSF53448">
    <property type="entry name" value="Nucleotide-diphospho-sugar transferases"/>
    <property type="match status" value="1"/>
</dbReference>
<keyword evidence="3" id="KW-1185">Reference proteome</keyword>
<keyword evidence="2" id="KW-0808">Transferase</keyword>
<dbReference type="Pfam" id="PF00535">
    <property type="entry name" value="Glycos_transf_2"/>
    <property type="match status" value="1"/>
</dbReference>
<dbReference type="PANTHER" id="PTHR22916:SF3">
    <property type="entry name" value="UDP-GLCNAC:BETAGAL BETA-1,3-N-ACETYLGLUCOSAMINYLTRANSFERASE-LIKE PROTEIN 1"/>
    <property type="match status" value="1"/>
</dbReference>
<name>A0A1M4X4F7_9FLAO</name>
<dbReference type="AlphaFoldDB" id="A0A1M4X4F7"/>
<dbReference type="GO" id="GO:0016758">
    <property type="term" value="F:hexosyltransferase activity"/>
    <property type="evidence" value="ECO:0007669"/>
    <property type="project" value="UniProtKB-ARBA"/>
</dbReference>
<dbReference type="InterPro" id="IPR029044">
    <property type="entry name" value="Nucleotide-diphossugar_trans"/>
</dbReference>
<reference evidence="2 3" key="1">
    <citation type="submission" date="2016-11" db="EMBL/GenBank/DDBJ databases">
        <authorList>
            <person name="Jaros S."/>
            <person name="Januszkiewicz K."/>
            <person name="Wedrychowicz H."/>
        </authorList>
    </citation>
    <scope>NUCLEOTIDE SEQUENCE [LARGE SCALE GENOMIC DNA]</scope>
    <source>
        <strain evidence="2 3">DSM 25661</strain>
    </source>
</reference>
<dbReference type="CDD" id="cd00761">
    <property type="entry name" value="Glyco_tranf_GTA_type"/>
    <property type="match status" value="1"/>
</dbReference>
<sequence length="344" mass="40406">MREQPLVSIIIPTYNRAHLIGETLDSVLAQTYHNWECIVVDDGSTDHTDEVVGAYVKKDARFKYYHRPEEHLPGGNGARNYGFKMSQGEYVNWLDSDDLFSPYFLSNKELEFLNGNFDAIVSLSQTFNKISGDGSILWNILPDNKDQLQLNNLVNDFLKQNMLWPPIAIVWKKTFFYKKKELWNEHLKSWQDWEFHIKMLLEKPSLHFKSCDIDTFYRIDSSDKISTKAKDKQFFINLKKSIDAVISLIKSKALIVTFSSEIKNLIARVLIRLPIQNGYYNFSLLSALKYTFTLKSLFPIKSFILELARQYFIFRKISSFLYQPYKEKIKFDTTFMKLTKENLK</sequence>
<dbReference type="Proteomes" id="UP000184462">
    <property type="component" value="Unassembled WGS sequence"/>
</dbReference>
<proteinExistence type="predicted"/>
<accession>A0A1M4X4F7</accession>
<dbReference type="RefSeq" id="WP_073193358.1">
    <property type="nucleotide sequence ID" value="NZ_FQTW01000007.1"/>
</dbReference>
<dbReference type="PANTHER" id="PTHR22916">
    <property type="entry name" value="GLYCOSYLTRANSFERASE"/>
    <property type="match status" value="1"/>
</dbReference>
<evidence type="ECO:0000259" key="1">
    <source>
        <dbReference type="Pfam" id="PF00535"/>
    </source>
</evidence>
<protein>
    <submittedName>
        <fullName evidence="2">Glycosyltransferase involved in cell wall bisynthesis</fullName>
    </submittedName>
</protein>
<evidence type="ECO:0000313" key="3">
    <source>
        <dbReference type="Proteomes" id="UP000184462"/>
    </source>
</evidence>
<dbReference type="Gene3D" id="3.90.550.10">
    <property type="entry name" value="Spore Coat Polysaccharide Biosynthesis Protein SpsA, Chain A"/>
    <property type="match status" value="1"/>
</dbReference>
<dbReference type="STRING" id="1155689.SAMN05444278_10797"/>
<evidence type="ECO:0000313" key="2">
    <source>
        <dbReference type="EMBL" id="SHE88243.1"/>
    </source>
</evidence>